<keyword evidence="2" id="KW-0808">Transferase</keyword>
<dbReference type="AlphaFoldDB" id="A0AAJ3LSJ0"/>
<dbReference type="Pfam" id="PF22587">
    <property type="entry name" value="DNApolII_insertion"/>
    <property type="match status" value="1"/>
</dbReference>
<reference evidence="2 3" key="1">
    <citation type="submission" date="2016-04" db="EMBL/GenBank/DDBJ databases">
        <title>ATOL: Assembling a taxonomically balanced genome-scale reconstruction of the evolutionary history of the Enterobacteriaceae.</title>
        <authorList>
            <person name="Plunkett G.III."/>
            <person name="Neeno-Eckwall E.C."/>
            <person name="Glasner J.D."/>
            <person name="Perna N.T."/>
        </authorList>
    </citation>
    <scope>NUCLEOTIDE SEQUENCE [LARGE SCALE GENOMIC DNA]</scope>
    <source>
        <strain evidence="2 3">ATCC 700826</strain>
    </source>
</reference>
<evidence type="ECO:0000313" key="2">
    <source>
        <dbReference type="EMBL" id="OAT45076.1"/>
    </source>
</evidence>
<comment type="caution">
    <text evidence="2">The sequence shown here is derived from an EMBL/GenBank/DDBJ whole genome shotgun (WGS) entry which is preliminary data.</text>
</comment>
<organism evidence="2 3">
    <name type="scientific">Proteus hauseri ATCC 700826</name>
    <dbReference type="NCBI Taxonomy" id="1354271"/>
    <lineage>
        <taxon>Bacteria</taxon>
        <taxon>Pseudomonadati</taxon>
        <taxon>Pseudomonadota</taxon>
        <taxon>Gammaproteobacteria</taxon>
        <taxon>Enterobacterales</taxon>
        <taxon>Morganellaceae</taxon>
        <taxon>Proteus</taxon>
    </lineage>
</organism>
<accession>A0AAJ3LSJ0</accession>
<evidence type="ECO:0000313" key="3">
    <source>
        <dbReference type="Proteomes" id="UP000078250"/>
    </source>
</evidence>
<keyword evidence="2" id="KW-0548">Nucleotidyltransferase</keyword>
<sequence length="116" mass="13510">MIGHTEQGFILTRHWSDTPKGVVVSYWLATENGARKITVPIQYAIGFVSQQHETQLRSLVGNNRDIEIRALDLKDFNREPVFGLYCKQYRQLTQLEQQLKEHNIRMRAIFAHTSVI</sequence>
<gene>
    <name evidence="2" type="ORF">M997_3107</name>
</gene>
<protein>
    <submittedName>
        <fullName evidence="2">DNA polymerase II</fullName>
        <ecNumber evidence="2">2.7.7.7</ecNumber>
    </submittedName>
</protein>
<dbReference type="Proteomes" id="UP000078250">
    <property type="component" value="Unassembled WGS sequence"/>
</dbReference>
<dbReference type="SUPFAM" id="SSF53098">
    <property type="entry name" value="Ribonuclease H-like"/>
    <property type="match status" value="1"/>
</dbReference>
<feature type="domain" description="DNA polymerase II insertion" evidence="1">
    <location>
        <begin position="44"/>
        <end position="104"/>
    </location>
</feature>
<name>A0AAJ3LSJ0_PROHU</name>
<dbReference type="EC" id="2.7.7.7" evidence="2"/>
<dbReference type="InterPro" id="IPR012337">
    <property type="entry name" value="RNaseH-like_sf"/>
</dbReference>
<dbReference type="GO" id="GO:0003887">
    <property type="term" value="F:DNA-directed DNA polymerase activity"/>
    <property type="evidence" value="ECO:0007669"/>
    <property type="project" value="UniProtKB-EC"/>
</dbReference>
<proteinExistence type="predicted"/>
<keyword evidence="3" id="KW-1185">Reference proteome</keyword>
<dbReference type="InterPro" id="IPR055208">
    <property type="entry name" value="PolB_insertion"/>
</dbReference>
<evidence type="ECO:0000259" key="1">
    <source>
        <dbReference type="Pfam" id="PF22587"/>
    </source>
</evidence>
<dbReference type="Pfam" id="PF21474">
    <property type="entry name" value="DNApolII_N"/>
    <property type="match status" value="1"/>
</dbReference>
<dbReference type="Gene3D" id="3.30.70.2250">
    <property type="match status" value="1"/>
</dbReference>
<dbReference type="EMBL" id="LXEV01000034">
    <property type="protein sequence ID" value="OAT45076.1"/>
    <property type="molecule type" value="Genomic_DNA"/>
</dbReference>